<feature type="region of interest" description="Disordered" evidence="1">
    <location>
        <begin position="57"/>
        <end position="101"/>
    </location>
</feature>
<feature type="compositionally biased region" description="Basic and acidic residues" evidence="1">
    <location>
        <begin position="86"/>
        <end position="101"/>
    </location>
</feature>
<evidence type="ECO:0000259" key="2">
    <source>
        <dbReference type="Pfam" id="PF14392"/>
    </source>
</evidence>
<feature type="region of interest" description="Disordered" evidence="1">
    <location>
        <begin position="122"/>
        <end position="234"/>
    </location>
</feature>
<gene>
    <name evidence="3" type="ORF">BRAPAZ1V2_A09P28930.2</name>
</gene>
<feature type="compositionally biased region" description="Basic residues" evidence="1">
    <location>
        <begin position="321"/>
        <end position="331"/>
    </location>
</feature>
<dbReference type="Pfam" id="PF14392">
    <property type="entry name" value="zf-CCHC_4"/>
    <property type="match status" value="1"/>
</dbReference>
<evidence type="ECO:0000313" key="3">
    <source>
        <dbReference type="EMBL" id="CAG7862426.1"/>
    </source>
</evidence>
<feature type="domain" description="Zinc knuckle CX2CX4HX4C" evidence="2">
    <location>
        <begin position="3"/>
        <end position="49"/>
    </location>
</feature>
<dbReference type="Gramene" id="A09p28930.2_BraZ1">
    <property type="protein sequence ID" value="A09p28930.2_BraZ1.CDS"/>
    <property type="gene ID" value="A09g28930.2_BraZ1"/>
</dbReference>
<feature type="compositionally biased region" description="Polar residues" evidence="1">
    <location>
        <begin position="305"/>
        <end position="320"/>
    </location>
</feature>
<protein>
    <recommendedName>
        <fullName evidence="2">Zinc knuckle CX2CX4HX4C domain-containing protein</fullName>
    </recommendedName>
</protein>
<feature type="compositionally biased region" description="Basic and acidic residues" evidence="1">
    <location>
        <begin position="185"/>
        <end position="218"/>
    </location>
</feature>
<accession>A0A8D9FZH2</accession>
<dbReference type="AlphaFoldDB" id="A0A8D9FZH2"/>
<sequence>MMDGLKPLPQDTILEFSAGEECIITLEYEKLENFCTYCLHLSHLTQDCPTKLAEEAKDARKKDTSYNTVDGPPRTLLGHSQYHHNQYREERRTDLPRLPRDEAFKQRIDRYGKPFGERAATYQTRALPLRNKITPTLDHEVQRYERSQPRREMLETTSPQYSTRRTEPARVHLNRNTRPPADQQWRTKDPNGNRSGSKERAAEKSRPPLERNLDKEDFPPPQPAPLPPPRSTEEVMEELRKVTYQYTNVADPVESAARRQRVLDGEVHGLMKQTAAGIIAREQEAQQVVLTAMKETSVLGRATEAEQSSTVPSELSQPTQHSKRRGRPPKPKQREIRISPKVFKGSSLRKRNLISSTVSPANQTSRASNRPTRRVPRTGSTSAGGVVDWPYSGDKKLKYRFLPLPKTT</sequence>
<dbReference type="InterPro" id="IPR025836">
    <property type="entry name" value="Zn_knuckle_CX2CX4HX4C"/>
</dbReference>
<feature type="compositionally biased region" description="Basic and acidic residues" evidence="1">
    <location>
        <begin position="137"/>
        <end position="154"/>
    </location>
</feature>
<reference evidence="3 4" key="1">
    <citation type="submission" date="2021-07" db="EMBL/GenBank/DDBJ databases">
        <authorList>
            <consortium name="Genoscope - CEA"/>
            <person name="William W."/>
        </authorList>
    </citation>
    <scope>NUCLEOTIDE SEQUENCE [LARGE SCALE GENOMIC DNA]</scope>
</reference>
<dbReference type="Proteomes" id="UP000694005">
    <property type="component" value="Chromosome A09"/>
</dbReference>
<name>A0A8D9FZH2_BRACM</name>
<feature type="region of interest" description="Disordered" evidence="1">
    <location>
        <begin position="300"/>
        <end position="389"/>
    </location>
</feature>
<dbReference type="EMBL" id="LS974625">
    <property type="protein sequence ID" value="CAG7862426.1"/>
    <property type="molecule type" value="Genomic_DNA"/>
</dbReference>
<evidence type="ECO:0000313" key="4">
    <source>
        <dbReference type="Proteomes" id="UP000694005"/>
    </source>
</evidence>
<evidence type="ECO:0000256" key="1">
    <source>
        <dbReference type="SAM" id="MobiDB-lite"/>
    </source>
</evidence>
<proteinExistence type="predicted"/>
<feature type="compositionally biased region" description="Pro residues" evidence="1">
    <location>
        <begin position="219"/>
        <end position="230"/>
    </location>
</feature>
<feature type="compositionally biased region" description="Polar residues" evidence="1">
    <location>
        <begin position="353"/>
        <end position="370"/>
    </location>
</feature>
<organism evidence="3 4">
    <name type="scientific">Brassica campestris</name>
    <name type="common">Field mustard</name>
    <dbReference type="NCBI Taxonomy" id="3711"/>
    <lineage>
        <taxon>Eukaryota</taxon>
        <taxon>Viridiplantae</taxon>
        <taxon>Streptophyta</taxon>
        <taxon>Embryophyta</taxon>
        <taxon>Tracheophyta</taxon>
        <taxon>Spermatophyta</taxon>
        <taxon>Magnoliopsida</taxon>
        <taxon>eudicotyledons</taxon>
        <taxon>Gunneridae</taxon>
        <taxon>Pentapetalae</taxon>
        <taxon>rosids</taxon>
        <taxon>malvids</taxon>
        <taxon>Brassicales</taxon>
        <taxon>Brassicaceae</taxon>
        <taxon>Brassiceae</taxon>
        <taxon>Brassica</taxon>
    </lineage>
</organism>